<reference evidence="3 4" key="1">
    <citation type="submission" date="2019-02" db="EMBL/GenBank/DDBJ databases">
        <title>Deep-cultivation of Planctomycetes and their phenomic and genomic characterization uncovers novel biology.</title>
        <authorList>
            <person name="Wiegand S."/>
            <person name="Jogler M."/>
            <person name="Boedeker C."/>
            <person name="Pinto D."/>
            <person name="Vollmers J."/>
            <person name="Rivas-Marin E."/>
            <person name="Kohn T."/>
            <person name="Peeters S.H."/>
            <person name="Heuer A."/>
            <person name="Rast P."/>
            <person name="Oberbeckmann S."/>
            <person name="Bunk B."/>
            <person name="Jeske O."/>
            <person name="Meyerdierks A."/>
            <person name="Storesund J.E."/>
            <person name="Kallscheuer N."/>
            <person name="Luecker S."/>
            <person name="Lage O.M."/>
            <person name="Pohl T."/>
            <person name="Merkel B.J."/>
            <person name="Hornburger P."/>
            <person name="Mueller R.-W."/>
            <person name="Bruemmer F."/>
            <person name="Labrenz M."/>
            <person name="Spormann A.M."/>
            <person name="Op den Camp H."/>
            <person name="Overmann J."/>
            <person name="Amann R."/>
            <person name="Jetten M.S.M."/>
            <person name="Mascher T."/>
            <person name="Medema M.H."/>
            <person name="Devos D.P."/>
            <person name="Kaster A.-K."/>
            <person name="Ovreas L."/>
            <person name="Rohde M."/>
            <person name="Galperin M.Y."/>
            <person name="Jogler C."/>
        </authorList>
    </citation>
    <scope>NUCLEOTIDE SEQUENCE [LARGE SCALE GENOMIC DNA]</scope>
    <source>
        <strain evidence="3 4">Mal48</strain>
    </source>
</reference>
<proteinExistence type="predicted"/>
<keyword evidence="4" id="KW-1185">Reference proteome</keyword>
<dbReference type="PANTHER" id="PTHR46211:SF8">
    <property type="entry name" value="PHOSPHODIESTERASE"/>
    <property type="match status" value="1"/>
</dbReference>
<evidence type="ECO:0000313" key="3">
    <source>
        <dbReference type="EMBL" id="QDT31097.1"/>
    </source>
</evidence>
<protein>
    <submittedName>
        <fullName evidence="3">Glycerophosphoryl diester phosphodiesterase</fullName>
        <ecNumber evidence="3">3.1.4.46</ecNumber>
    </submittedName>
</protein>
<dbReference type="OrthoDB" id="238714at2"/>
<keyword evidence="1" id="KW-1133">Transmembrane helix</keyword>
<dbReference type="Pfam" id="PF03009">
    <property type="entry name" value="GDPD"/>
    <property type="match status" value="1"/>
</dbReference>
<keyword evidence="1" id="KW-0472">Membrane</keyword>
<dbReference type="InterPro" id="IPR017946">
    <property type="entry name" value="PLC-like_Pdiesterase_TIM-brl"/>
</dbReference>
<dbReference type="PANTHER" id="PTHR46211">
    <property type="entry name" value="GLYCEROPHOSPHORYL DIESTER PHOSPHODIESTERASE"/>
    <property type="match status" value="1"/>
</dbReference>
<keyword evidence="3" id="KW-0378">Hydrolase</keyword>
<feature type="domain" description="GP-PDE" evidence="2">
    <location>
        <begin position="352"/>
        <end position="582"/>
    </location>
</feature>
<dbReference type="EMBL" id="CP036267">
    <property type="protein sequence ID" value="QDT31097.1"/>
    <property type="molecule type" value="Genomic_DNA"/>
</dbReference>
<feature type="transmembrane region" description="Helical" evidence="1">
    <location>
        <begin position="57"/>
        <end position="82"/>
    </location>
</feature>
<feature type="transmembrane region" description="Helical" evidence="1">
    <location>
        <begin position="162"/>
        <end position="181"/>
    </location>
</feature>
<dbReference type="GO" id="GO:0006629">
    <property type="term" value="P:lipid metabolic process"/>
    <property type="evidence" value="ECO:0007669"/>
    <property type="project" value="InterPro"/>
</dbReference>
<evidence type="ECO:0000259" key="2">
    <source>
        <dbReference type="PROSITE" id="PS51704"/>
    </source>
</evidence>
<feature type="transmembrane region" description="Helical" evidence="1">
    <location>
        <begin position="219"/>
        <end position="244"/>
    </location>
</feature>
<dbReference type="InterPro" id="IPR030395">
    <property type="entry name" value="GP_PDE_dom"/>
</dbReference>
<dbReference type="PROSITE" id="PS51704">
    <property type="entry name" value="GP_PDE"/>
    <property type="match status" value="1"/>
</dbReference>
<dbReference type="KEGG" id="tpol:Mal48_03280"/>
<dbReference type="GO" id="GO:0008889">
    <property type="term" value="F:glycerophosphodiester phosphodiesterase activity"/>
    <property type="evidence" value="ECO:0007669"/>
    <property type="project" value="UniProtKB-EC"/>
</dbReference>
<dbReference type="Gene3D" id="3.20.20.190">
    <property type="entry name" value="Phosphatidylinositol (PI) phosphodiesterase"/>
    <property type="match status" value="1"/>
</dbReference>
<feature type="transmembrane region" description="Helical" evidence="1">
    <location>
        <begin position="256"/>
        <end position="289"/>
    </location>
</feature>
<gene>
    <name evidence="3" type="primary">ugpQ_1</name>
    <name evidence="3" type="ORF">Mal48_03280</name>
</gene>
<dbReference type="AlphaFoldDB" id="A0A517QHR3"/>
<sequence length="612" mass="67493">MLQTMTELFKASWRSLVLADLLFKLIAFIVLTPLSSLLFRIFLSYSGHEILTDTDIAFFFLHPLGIVWLILVGTTLFGIFAMEQAVLITVSMSQRAGHALGILEALRFIAGKAPGIFRLNAVATTWLLLIAAPFLVAAGGLFLFFLTDHDINFYLTDQPPKFMIVAGLIGVILLAMTILLIRCGINWSLALQINLFENVSPKECLEESRKRVLGKRKEIAKWLFVWLIVNSLLAMVTSACVLTFGQWLVPRSTTSIVWLAFLLGTMLSIWSLVNLLVSLFGVISLGVVFASLYELIGKSDACRLPTNRSSGGPAWSLQWTRGRLTSVVVVGGLASAGVGMLAIQSVSYKDTVEITAHRGASAKAPENTLASFQQAIEDGADWVEFDVQESKDGVVIVAHDSDLMKVSGVSRKIWNSTAEELQAIDIGSFFDSKFSSERVPTLAEVLQLCKGKVRANIELKYYGHDQDLVNKVIQLVEEHQMESDVVIMSLKLAGVQKVKQLRPDWTVGLLTAVTASDLTRAKVDFLAVNTELATRSFISSAHQKNKEVFVWTVNDATTMSTMIGRGVDNIITDRPDLARQVLAERASLSPLERILLEYSFLFGIEPKKSAEQ</sequence>
<evidence type="ECO:0000313" key="4">
    <source>
        <dbReference type="Proteomes" id="UP000315724"/>
    </source>
</evidence>
<accession>A0A517QHR3</accession>
<dbReference type="CDD" id="cd08579">
    <property type="entry name" value="GDPD_memb_like"/>
    <property type="match status" value="1"/>
</dbReference>
<organism evidence="3 4">
    <name type="scientific">Thalassoglobus polymorphus</name>
    <dbReference type="NCBI Taxonomy" id="2527994"/>
    <lineage>
        <taxon>Bacteria</taxon>
        <taxon>Pseudomonadati</taxon>
        <taxon>Planctomycetota</taxon>
        <taxon>Planctomycetia</taxon>
        <taxon>Planctomycetales</taxon>
        <taxon>Planctomycetaceae</taxon>
        <taxon>Thalassoglobus</taxon>
    </lineage>
</organism>
<keyword evidence="1" id="KW-0812">Transmembrane</keyword>
<dbReference type="InterPro" id="IPR018476">
    <property type="entry name" value="GlyceroP-diester-Pdiesterase_M"/>
</dbReference>
<evidence type="ECO:0000256" key="1">
    <source>
        <dbReference type="SAM" id="Phobius"/>
    </source>
</evidence>
<feature type="transmembrane region" description="Helical" evidence="1">
    <location>
        <begin position="21"/>
        <end position="45"/>
    </location>
</feature>
<dbReference type="Pfam" id="PF10110">
    <property type="entry name" value="GPDPase_memb"/>
    <property type="match status" value="1"/>
</dbReference>
<feature type="transmembrane region" description="Helical" evidence="1">
    <location>
        <begin position="126"/>
        <end position="147"/>
    </location>
</feature>
<dbReference type="SUPFAM" id="SSF51695">
    <property type="entry name" value="PLC-like phosphodiesterases"/>
    <property type="match status" value="1"/>
</dbReference>
<dbReference type="Proteomes" id="UP000315724">
    <property type="component" value="Chromosome"/>
</dbReference>
<name>A0A517QHR3_9PLAN</name>
<dbReference type="EC" id="3.1.4.46" evidence="3"/>